<comment type="caution">
    <text evidence="2">The sequence shown here is derived from an EMBL/GenBank/DDBJ whole genome shotgun (WGS) entry which is preliminary data.</text>
</comment>
<dbReference type="Proteomes" id="UP001227192">
    <property type="component" value="Unassembled WGS sequence"/>
</dbReference>
<keyword evidence="1" id="KW-0812">Transmembrane</keyword>
<reference evidence="2" key="2">
    <citation type="journal article" date="2016" name="Fungal Biol.">
        <title>Ochratoxin A production by Penicillium thymicola.</title>
        <authorList>
            <person name="Nguyen H.D.T."/>
            <person name="McMullin D.R."/>
            <person name="Ponomareva E."/>
            <person name="Riley R."/>
            <person name="Pomraning K.R."/>
            <person name="Baker S.E."/>
            <person name="Seifert K.A."/>
        </authorList>
    </citation>
    <scope>NUCLEOTIDE SEQUENCE</scope>
    <source>
        <strain evidence="2">DAOM 180753</strain>
    </source>
</reference>
<proteinExistence type="predicted"/>
<reference evidence="2" key="1">
    <citation type="submission" date="2015-06" db="EMBL/GenBank/DDBJ databases">
        <authorList>
            <person name="Nguyen H."/>
        </authorList>
    </citation>
    <scope>NUCLEOTIDE SEQUENCE</scope>
    <source>
        <strain evidence="2">DAOM 180753</strain>
    </source>
</reference>
<evidence type="ECO:0000313" key="2">
    <source>
        <dbReference type="EMBL" id="KAJ9489181.1"/>
    </source>
</evidence>
<name>A0AAI9TL56_PENTH</name>
<evidence type="ECO:0000256" key="1">
    <source>
        <dbReference type="SAM" id="Phobius"/>
    </source>
</evidence>
<protein>
    <submittedName>
        <fullName evidence="2">Uncharacterized protein</fullName>
    </submittedName>
</protein>
<keyword evidence="1" id="KW-1133">Transmembrane helix</keyword>
<keyword evidence="3" id="KW-1185">Reference proteome</keyword>
<accession>A0AAI9TL56</accession>
<evidence type="ECO:0000313" key="3">
    <source>
        <dbReference type="Proteomes" id="UP001227192"/>
    </source>
</evidence>
<sequence>MKQILSANIIFQGCRNLGILLMGYMFANMPGAMIVIYKIESKGKCSGSNYSVQLNVDQRVHDRYLKFGLLPALYQIKAPIFPSISSFFQDFHLIFHRIYIYTRHRCRLHYVRH</sequence>
<organism evidence="2 3">
    <name type="scientific">Penicillium thymicola</name>
    <dbReference type="NCBI Taxonomy" id="293382"/>
    <lineage>
        <taxon>Eukaryota</taxon>
        <taxon>Fungi</taxon>
        <taxon>Dikarya</taxon>
        <taxon>Ascomycota</taxon>
        <taxon>Pezizomycotina</taxon>
        <taxon>Eurotiomycetes</taxon>
        <taxon>Eurotiomycetidae</taxon>
        <taxon>Eurotiales</taxon>
        <taxon>Aspergillaceae</taxon>
        <taxon>Penicillium</taxon>
    </lineage>
</organism>
<gene>
    <name evidence="2" type="ORF">VN97_g4111</name>
</gene>
<keyword evidence="1" id="KW-0472">Membrane</keyword>
<dbReference type="AlphaFoldDB" id="A0AAI9TL56"/>
<dbReference type="EMBL" id="LACB01000092">
    <property type="protein sequence ID" value="KAJ9489181.1"/>
    <property type="molecule type" value="Genomic_DNA"/>
</dbReference>
<feature type="transmembrane region" description="Helical" evidence="1">
    <location>
        <begin position="17"/>
        <end position="37"/>
    </location>
</feature>